<proteinExistence type="predicted"/>
<evidence type="ECO:0000256" key="1">
    <source>
        <dbReference type="SAM" id="MobiDB-lite"/>
    </source>
</evidence>
<protein>
    <recommendedName>
        <fullName evidence="4">Argininosuccinate lyase</fullName>
    </recommendedName>
</protein>
<evidence type="ECO:0000313" key="3">
    <source>
        <dbReference type="Proteomes" id="UP001198830"/>
    </source>
</evidence>
<evidence type="ECO:0000313" key="2">
    <source>
        <dbReference type="EMBL" id="MCC4231569.1"/>
    </source>
</evidence>
<keyword evidence="3" id="KW-1185">Reference proteome</keyword>
<evidence type="ECO:0008006" key="4">
    <source>
        <dbReference type="Google" id="ProtNLM"/>
    </source>
</evidence>
<sequence length="104" mass="10898">MRKFALIALSGALALAACGKKEEDAPAPVNNLVEPPVENVIVEEPDVPMPEPKNEVEAAPVAPPPSISQEQQILDDAEATGMTSRLPRDGEAVQPADEASNSSE</sequence>
<feature type="region of interest" description="Disordered" evidence="1">
    <location>
        <begin position="45"/>
        <end position="104"/>
    </location>
</feature>
<reference evidence="2 3" key="1">
    <citation type="submission" date="2021-10" db="EMBL/GenBank/DDBJ databases">
        <title>The diversity and Nitrogen Metabolism of Culturable Nitrate-Utilizing Bacteria Within the Oxygen Minimum Zone of the Changjiang (Yangtze River)Estuary.</title>
        <authorList>
            <person name="Zhang D."/>
            <person name="Zheng J."/>
            <person name="Liu S."/>
            <person name="He W."/>
        </authorList>
    </citation>
    <scope>NUCLEOTIDE SEQUENCE [LARGE SCALE GENOMIC DNA]</scope>
    <source>
        <strain evidence="2 3">FXH275-2</strain>
    </source>
</reference>
<gene>
    <name evidence="2" type="ORF">LL253_02560</name>
</gene>
<dbReference type="RefSeq" id="WP_009820676.1">
    <property type="nucleotide sequence ID" value="NZ_JAJGNP010000001.1"/>
</dbReference>
<organism evidence="2 3">
    <name type="scientific">Sphingobium soli</name>
    <dbReference type="NCBI Taxonomy" id="1591116"/>
    <lineage>
        <taxon>Bacteria</taxon>
        <taxon>Pseudomonadati</taxon>
        <taxon>Pseudomonadota</taxon>
        <taxon>Alphaproteobacteria</taxon>
        <taxon>Sphingomonadales</taxon>
        <taxon>Sphingomonadaceae</taxon>
        <taxon>Sphingobium</taxon>
    </lineage>
</organism>
<name>A0ABS8GZ76_9SPHN</name>
<dbReference type="EMBL" id="JAJGNP010000001">
    <property type="protein sequence ID" value="MCC4231569.1"/>
    <property type="molecule type" value="Genomic_DNA"/>
</dbReference>
<dbReference type="PROSITE" id="PS51257">
    <property type="entry name" value="PROKAR_LIPOPROTEIN"/>
    <property type="match status" value="1"/>
</dbReference>
<comment type="caution">
    <text evidence="2">The sequence shown here is derived from an EMBL/GenBank/DDBJ whole genome shotgun (WGS) entry which is preliminary data.</text>
</comment>
<accession>A0ABS8GZ76</accession>
<dbReference type="Proteomes" id="UP001198830">
    <property type="component" value="Unassembled WGS sequence"/>
</dbReference>